<dbReference type="EMBL" id="OB795657">
    <property type="protein sequence ID" value="CAD7432532.1"/>
    <property type="molecule type" value="Genomic_DNA"/>
</dbReference>
<feature type="coiled-coil region" evidence="1">
    <location>
        <begin position="30"/>
        <end position="94"/>
    </location>
</feature>
<reference evidence="2" key="1">
    <citation type="submission" date="2020-11" db="EMBL/GenBank/DDBJ databases">
        <authorList>
            <person name="Tran Van P."/>
        </authorList>
    </citation>
    <scope>NUCLEOTIDE SEQUENCE</scope>
</reference>
<protein>
    <submittedName>
        <fullName evidence="2">Uncharacterized protein</fullName>
    </submittedName>
</protein>
<dbReference type="AlphaFoldDB" id="A0A7R9HRH6"/>
<sequence length="231" mass="26395">MNAALNYSISIRLQLSEQMNQNQESRLEETRHLNGAVAKLRKELQEARAKLQTTVFEIDRVHAESHRQQDTVQIPLLQERLSEKEHQLTELTQKFSNSKQLLSENLHQAALELRRQYEAIDAALETLHSIQSIVLQCPPLAKLQRDLEETNFQCASSLPIMMPDLNANAALATINTSTNIAMASYPPNQIEVANKGFIRLWLDQRGQQDPSYLLKNIETKEKMEILPEAQD</sequence>
<name>A0A7R9HRH6_9NEOP</name>
<gene>
    <name evidence="2" type="ORF">TMSB3V08_LOCUS9237</name>
</gene>
<evidence type="ECO:0000256" key="1">
    <source>
        <dbReference type="SAM" id="Coils"/>
    </source>
</evidence>
<evidence type="ECO:0000313" key="2">
    <source>
        <dbReference type="EMBL" id="CAD7432532.1"/>
    </source>
</evidence>
<proteinExistence type="predicted"/>
<accession>A0A7R9HRH6</accession>
<organism evidence="2">
    <name type="scientific">Timema monikensis</name>
    <dbReference type="NCBI Taxonomy" id="170555"/>
    <lineage>
        <taxon>Eukaryota</taxon>
        <taxon>Metazoa</taxon>
        <taxon>Ecdysozoa</taxon>
        <taxon>Arthropoda</taxon>
        <taxon>Hexapoda</taxon>
        <taxon>Insecta</taxon>
        <taxon>Pterygota</taxon>
        <taxon>Neoptera</taxon>
        <taxon>Polyneoptera</taxon>
        <taxon>Phasmatodea</taxon>
        <taxon>Timematodea</taxon>
        <taxon>Timematoidea</taxon>
        <taxon>Timematidae</taxon>
        <taxon>Timema</taxon>
    </lineage>
</organism>
<keyword evidence="1" id="KW-0175">Coiled coil</keyword>